<organism evidence="3 4">
    <name type="scientific">Helianthus annuus</name>
    <name type="common">Common sunflower</name>
    <dbReference type="NCBI Taxonomy" id="4232"/>
    <lineage>
        <taxon>Eukaryota</taxon>
        <taxon>Viridiplantae</taxon>
        <taxon>Streptophyta</taxon>
        <taxon>Embryophyta</taxon>
        <taxon>Tracheophyta</taxon>
        <taxon>Spermatophyta</taxon>
        <taxon>Magnoliopsida</taxon>
        <taxon>eudicotyledons</taxon>
        <taxon>Gunneridae</taxon>
        <taxon>Pentapetalae</taxon>
        <taxon>asterids</taxon>
        <taxon>campanulids</taxon>
        <taxon>Asterales</taxon>
        <taxon>Asteraceae</taxon>
        <taxon>Asteroideae</taxon>
        <taxon>Heliantheae alliance</taxon>
        <taxon>Heliantheae</taxon>
        <taxon>Helianthus</taxon>
    </lineage>
</organism>
<keyword evidence="1" id="KW-0812">Transmembrane</keyword>
<evidence type="ECO:0000313" key="2">
    <source>
        <dbReference type="EMBL" id="KAF5810904.1"/>
    </source>
</evidence>
<name>A0A251UZY2_HELAN</name>
<keyword evidence="1" id="KW-1133">Transmembrane helix</keyword>
<sequence length="154" mass="18277">MLKLSDESFLLSLPCFLYLLSYYNRNRFSCLIRSILTYRIFLLFLFFLFFHSNLPSYSLAWFGFLHTCFNSPFDFHEINSRIFLLADLNKMKYVPVSPTCLLTFFSIESSHIFSSPVCLLHQTFKLLSLNCRSFYIPMITYKLPICFLSADRFL</sequence>
<evidence type="ECO:0000313" key="4">
    <source>
        <dbReference type="Proteomes" id="UP000215914"/>
    </source>
</evidence>
<reference evidence="2" key="3">
    <citation type="submission" date="2020-06" db="EMBL/GenBank/DDBJ databases">
        <title>Helianthus annuus Genome sequencing and assembly Release 2.</title>
        <authorList>
            <person name="Gouzy J."/>
            <person name="Langlade N."/>
            <person name="Munos S."/>
        </authorList>
    </citation>
    <scope>NUCLEOTIDE SEQUENCE</scope>
    <source>
        <tissue evidence="2">Leaves</tissue>
    </source>
</reference>
<reference evidence="2 4" key="1">
    <citation type="journal article" date="2017" name="Nature">
        <title>The sunflower genome provides insights into oil metabolism, flowering and Asterid evolution.</title>
        <authorList>
            <person name="Badouin H."/>
            <person name="Gouzy J."/>
            <person name="Grassa C.J."/>
            <person name="Murat F."/>
            <person name="Staton S.E."/>
            <person name="Cottret L."/>
            <person name="Lelandais-Briere C."/>
            <person name="Owens G.L."/>
            <person name="Carrere S."/>
            <person name="Mayjonade B."/>
            <person name="Legrand L."/>
            <person name="Gill N."/>
            <person name="Kane N.C."/>
            <person name="Bowers J.E."/>
            <person name="Hubner S."/>
            <person name="Bellec A."/>
            <person name="Berard A."/>
            <person name="Berges H."/>
            <person name="Blanchet N."/>
            <person name="Boniface M.C."/>
            <person name="Brunel D."/>
            <person name="Catrice O."/>
            <person name="Chaidir N."/>
            <person name="Claudel C."/>
            <person name="Donnadieu C."/>
            <person name="Faraut T."/>
            <person name="Fievet G."/>
            <person name="Helmstetter N."/>
            <person name="King M."/>
            <person name="Knapp S.J."/>
            <person name="Lai Z."/>
            <person name="Le Paslier M.C."/>
            <person name="Lippi Y."/>
            <person name="Lorenzon L."/>
            <person name="Mandel J.R."/>
            <person name="Marage G."/>
            <person name="Marchand G."/>
            <person name="Marquand E."/>
            <person name="Bret-Mestries E."/>
            <person name="Morien E."/>
            <person name="Nambeesan S."/>
            <person name="Nguyen T."/>
            <person name="Pegot-Espagnet P."/>
            <person name="Pouilly N."/>
            <person name="Raftis F."/>
            <person name="Sallet E."/>
            <person name="Schiex T."/>
            <person name="Thomas J."/>
            <person name="Vandecasteele C."/>
            <person name="Vares D."/>
            <person name="Vear F."/>
            <person name="Vautrin S."/>
            <person name="Crespi M."/>
            <person name="Mangin B."/>
            <person name="Burke J.M."/>
            <person name="Salse J."/>
            <person name="Munos S."/>
            <person name="Vincourt P."/>
            <person name="Rieseberg L.H."/>
            <person name="Langlade N.B."/>
        </authorList>
    </citation>
    <scope>NUCLEOTIDE SEQUENCE [LARGE SCALE GENOMIC DNA]</scope>
    <source>
        <strain evidence="4">cv. SF193</strain>
        <tissue evidence="2">Leaves</tissue>
    </source>
</reference>
<keyword evidence="4" id="KW-1185">Reference proteome</keyword>
<evidence type="ECO:0000256" key="1">
    <source>
        <dbReference type="SAM" id="Phobius"/>
    </source>
</evidence>
<dbReference type="EMBL" id="MNCJ02000319">
    <property type="protein sequence ID" value="KAF5810904.1"/>
    <property type="molecule type" value="Genomic_DNA"/>
</dbReference>
<keyword evidence="1" id="KW-0472">Membrane</keyword>
<proteinExistence type="predicted"/>
<accession>A0A251UZY2</accession>
<reference evidence="3" key="2">
    <citation type="submission" date="2017-02" db="EMBL/GenBank/DDBJ databases">
        <title>Sunflower complete genome.</title>
        <authorList>
            <person name="Langlade N."/>
            <person name="Munos S."/>
        </authorList>
    </citation>
    <scope>NUCLEOTIDE SEQUENCE [LARGE SCALE GENOMIC DNA]</scope>
    <source>
        <tissue evidence="3">Leaves</tissue>
    </source>
</reference>
<protein>
    <submittedName>
        <fullName evidence="3">Uncharacterized protein</fullName>
    </submittedName>
</protein>
<evidence type="ECO:0000313" key="3">
    <source>
        <dbReference type="EMBL" id="OTG28925.1"/>
    </source>
</evidence>
<dbReference type="Proteomes" id="UP000215914">
    <property type="component" value="Chromosome 4"/>
</dbReference>
<dbReference type="InParanoid" id="A0A251UZY2"/>
<dbReference type="AlphaFoldDB" id="A0A251UZY2"/>
<dbReference type="Gramene" id="mRNA:HanXRQr2_Chr04g0175151">
    <property type="protein sequence ID" value="CDS:HanXRQr2_Chr04g0175151.1"/>
    <property type="gene ID" value="HanXRQr2_Chr04g0175151"/>
</dbReference>
<gene>
    <name evidence="3" type="ORF">HannXRQ_Chr04g0116661</name>
    <name evidence="2" type="ORF">HanXRQr2_Chr04g0175151</name>
</gene>
<feature type="transmembrane region" description="Helical" evidence="1">
    <location>
        <begin position="6"/>
        <end position="23"/>
    </location>
</feature>
<dbReference type="EMBL" id="CM007893">
    <property type="protein sequence ID" value="OTG28925.1"/>
    <property type="molecule type" value="Genomic_DNA"/>
</dbReference>